<reference evidence="1" key="1">
    <citation type="submission" date="2022-08" db="EMBL/GenBank/DDBJ databases">
        <title>Genome Sequence of Fusarium decemcellulare.</title>
        <authorList>
            <person name="Buettner E."/>
        </authorList>
    </citation>
    <scope>NUCLEOTIDE SEQUENCE</scope>
    <source>
        <strain evidence="1">Babe19</strain>
    </source>
</reference>
<sequence>MVLQLFCQTVIIVTICGLWHKSNRDNGITTVGDSRNSYFDSAGFHAAPILSSSIVWATVPAWIISAYSSIWSAMLDALKKVHPMLELDKANLVRLPGAESLEKLWKQFRQKLPAFSALPPSTPTDFSTTKRTLLLDYGEWPILNALKAIRVGHILLGICLLLRAALWTAGGLTAAIFTVVPVPSETDVALYSDKFFDEWLGWDDGKGTGNSSLTPALDIVSATVLRNGENYPWTTDTHSFLPFFPASNNGSSNYTFDTEAYWATVECNVATEEDLERVGGIQLALQEDDEFNSAQLRLGFRYEGCSVKKWFTITNTTLQYARSWSTDCSIASGRARIGIFAGAYNATEKYHLSNLTVVTCKPLIYSSNVTLSVSVLNDTATAKVIRFTEKSREKIWPFFITNWLRSIPLYSVYDPTLYNDMDTFSRLVIGHATDKPTLDTITGKLQIVESFGTVFQAFFSNFVTLQAYFGAPRRDITGTVSQQRLRLFVVKSAALAVVCIIGAAFITTLVLTLHLFRNRSILRRYLDLMLGNALLFRDSTNSGLDNYLKTLSARAAATGKDVDDIDLVKFAKQQPDLNNWLVWVEETPRVVHMKAPLSSSARHHTAGSSAASTQSNMSSQGNSFQMHPIP</sequence>
<proteinExistence type="predicted"/>
<comment type="caution">
    <text evidence="1">The sequence shown here is derived from an EMBL/GenBank/DDBJ whole genome shotgun (WGS) entry which is preliminary data.</text>
</comment>
<keyword evidence="2" id="KW-1185">Reference proteome</keyword>
<organism evidence="1 2">
    <name type="scientific">Fusarium decemcellulare</name>
    <dbReference type="NCBI Taxonomy" id="57161"/>
    <lineage>
        <taxon>Eukaryota</taxon>
        <taxon>Fungi</taxon>
        <taxon>Dikarya</taxon>
        <taxon>Ascomycota</taxon>
        <taxon>Pezizomycotina</taxon>
        <taxon>Sordariomycetes</taxon>
        <taxon>Hypocreomycetidae</taxon>
        <taxon>Hypocreales</taxon>
        <taxon>Nectriaceae</taxon>
        <taxon>Fusarium</taxon>
        <taxon>Fusarium decemcellulare species complex</taxon>
    </lineage>
</organism>
<dbReference type="Proteomes" id="UP001148629">
    <property type="component" value="Unassembled WGS sequence"/>
</dbReference>
<accession>A0ACC1S6K9</accession>
<dbReference type="EMBL" id="JANRMS010000893">
    <property type="protein sequence ID" value="KAJ3533160.1"/>
    <property type="molecule type" value="Genomic_DNA"/>
</dbReference>
<gene>
    <name evidence="1" type="ORF">NM208_g8116</name>
</gene>
<evidence type="ECO:0000313" key="2">
    <source>
        <dbReference type="Proteomes" id="UP001148629"/>
    </source>
</evidence>
<protein>
    <submittedName>
        <fullName evidence="1">Uncharacterized protein</fullName>
    </submittedName>
</protein>
<evidence type="ECO:0000313" key="1">
    <source>
        <dbReference type="EMBL" id="KAJ3533160.1"/>
    </source>
</evidence>
<name>A0ACC1S6K9_9HYPO</name>